<comment type="caution">
    <text evidence="2">The sequence shown here is derived from an EMBL/GenBank/DDBJ whole genome shotgun (WGS) entry which is preliminary data.</text>
</comment>
<evidence type="ECO:0000313" key="3">
    <source>
        <dbReference type="Proteomes" id="UP001140510"/>
    </source>
</evidence>
<dbReference type="Proteomes" id="UP001140510">
    <property type="component" value="Unassembled WGS sequence"/>
</dbReference>
<evidence type="ECO:0000313" key="2">
    <source>
        <dbReference type="EMBL" id="KAJ4404720.1"/>
    </source>
</evidence>
<accession>A0A9W9D852</accession>
<sequence length="142" mass="16315">MLGGDEQEILESKSKPARFKTPEVEAVDLTDSSPPPKGKATMDLARPPYFFTLEQQKAYDETSAFLSEQMLKERNDSMTVATSAQQPFLSQQRRMQDFDGLLDKIERTSFVGAIFLEAYAERLRDDLCKAYWLKRNANLNFY</sequence>
<keyword evidence="3" id="KW-1185">Reference proteome</keyword>
<dbReference type="EMBL" id="JAPEVA010000040">
    <property type="protein sequence ID" value="KAJ4404720.1"/>
    <property type="molecule type" value="Genomic_DNA"/>
</dbReference>
<gene>
    <name evidence="2" type="ORF">N0V91_005668</name>
</gene>
<dbReference type="OrthoDB" id="3650630at2759"/>
<organism evidence="2 3">
    <name type="scientific">Didymella pomorum</name>
    <dbReference type="NCBI Taxonomy" id="749634"/>
    <lineage>
        <taxon>Eukaryota</taxon>
        <taxon>Fungi</taxon>
        <taxon>Dikarya</taxon>
        <taxon>Ascomycota</taxon>
        <taxon>Pezizomycotina</taxon>
        <taxon>Dothideomycetes</taxon>
        <taxon>Pleosporomycetidae</taxon>
        <taxon>Pleosporales</taxon>
        <taxon>Pleosporineae</taxon>
        <taxon>Didymellaceae</taxon>
        <taxon>Didymella</taxon>
    </lineage>
</organism>
<reference evidence="2" key="1">
    <citation type="submission" date="2022-10" db="EMBL/GenBank/DDBJ databases">
        <title>Tapping the CABI collections for fungal endophytes: first genome assemblies for Collariella, Neodidymelliopsis, Ascochyta clinopodiicola, Didymella pomorum, Didymosphaeria variabile, Neocosmospora piperis and Neocucurbitaria cava.</title>
        <authorList>
            <person name="Hill R."/>
        </authorList>
    </citation>
    <scope>NUCLEOTIDE SEQUENCE</scope>
    <source>
        <strain evidence="2">IMI 355091</strain>
    </source>
</reference>
<protein>
    <submittedName>
        <fullName evidence="2">Uncharacterized protein</fullName>
    </submittedName>
</protein>
<evidence type="ECO:0000256" key="1">
    <source>
        <dbReference type="SAM" id="MobiDB-lite"/>
    </source>
</evidence>
<proteinExistence type="predicted"/>
<dbReference type="AlphaFoldDB" id="A0A9W9D852"/>
<name>A0A9W9D852_9PLEO</name>
<feature type="region of interest" description="Disordered" evidence="1">
    <location>
        <begin position="1"/>
        <end position="42"/>
    </location>
</feature>